<keyword evidence="8" id="KW-1185">Reference proteome</keyword>
<dbReference type="AlphaFoldDB" id="A0A1G7CE49"/>
<gene>
    <name evidence="7" type="ORF">SAMN05421720_10624</name>
</gene>
<dbReference type="RefSeq" id="WP_176793587.1">
    <property type="nucleotide sequence ID" value="NZ_FNAP01000006.1"/>
</dbReference>
<dbReference type="InterPro" id="IPR057240">
    <property type="entry name" value="ParB_dimer_C"/>
</dbReference>
<comment type="function">
    <text evidence="4">Involved in chromosome partition. Localize to both poles of the predivisional cell following completion of DNA replication. Binds to the DNA origin of replication.</text>
</comment>
<keyword evidence="3" id="KW-0238">DNA-binding</keyword>
<dbReference type="Gene3D" id="3.90.1530.30">
    <property type="match status" value="1"/>
</dbReference>
<keyword evidence="2" id="KW-0159">Chromosome partition</keyword>
<reference evidence="7 8" key="1">
    <citation type="submission" date="2016-10" db="EMBL/GenBank/DDBJ databases">
        <authorList>
            <person name="de Groot N.N."/>
        </authorList>
    </citation>
    <scope>NUCLEOTIDE SEQUENCE [LARGE SCALE GENOMIC DNA]</scope>
    <source>
        <strain evidence="7 8">ATCC 700224</strain>
    </source>
</reference>
<evidence type="ECO:0000256" key="2">
    <source>
        <dbReference type="ARBA" id="ARBA00022829"/>
    </source>
</evidence>
<dbReference type="FunFam" id="3.90.1530.30:FF:000001">
    <property type="entry name" value="Chromosome partitioning protein ParB"/>
    <property type="match status" value="1"/>
</dbReference>
<dbReference type="Proteomes" id="UP000199412">
    <property type="component" value="Unassembled WGS sequence"/>
</dbReference>
<dbReference type="InterPro" id="IPR003115">
    <property type="entry name" value="ParB_N"/>
</dbReference>
<dbReference type="SMART" id="SM00470">
    <property type="entry name" value="ParB"/>
    <property type="match status" value="1"/>
</dbReference>
<dbReference type="PANTHER" id="PTHR33375:SF1">
    <property type="entry name" value="CHROMOSOME-PARTITIONING PROTEIN PARB-RELATED"/>
    <property type="match status" value="1"/>
</dbReference>
<name>A0A1G7CE49_9PROT</name>
<organism evidence="7 8">
    <name type="scientific">Rhodospira trueperi</name>
    <dbReference type="NCBI Taxonomy" id="69960"/>
    <lineage>
        <taxon>Bacteria</taxon>
        <taxon>Pseudomonadati</taxon>
        <taxon>Pseudomonadota</taxon>
        <taxon>Alphaproteobacteria</taxon>
        <taxon>Rhodospirillales</taxon>
        <taxon>Rhodospirillaceae</taxon>
        <taxon>Rhodospira</taxon>
    </lineage>
</organism>
<dbReference type="InterPro" id="IPR050336">
    <property type="entry name" value="Chromosome_partition/occlusion"/>
</dbReference>
<dbReference type="FunFam" id="1.10.10.2830:FF:000001">
    <property type="entry name" value="Chromosome partitioning protein ParB"/>
    <property type="match status" value="1"/>
</dbReference>
<feature type="compositionally biased region" description="Gly residues" evidence="5">
    <location>
        <begin position="33"/>
        <end position="45"/>
    </location>
</feature>
<dbReference type="PANTHER" id="PTHR33375">
    <property type="entry name" value="CHROMOSOME-PARTITIONING PROTEIN PARB-RELATED"/>
    <property type="match status" value="1"/>
</dbReference>
<evidence type="ECO:0000256" key="1">
    <source>
        <dbReference type="ARBA" id="ARBA00006295"/>
    </source>
</evidence>
<feature type="domain" description="ParB-like N-terminal" evidence="6">
    <location>
        <begin position="48"/>
        <end position="140"/>
    </location>
</feature>
<evidence type="ECO:0000313" key="8">
    <source>
        <dbReference type="Proteomes" id="UP000199412"/>
    </source>
</evidence>
<dbReference type="GO" id="GO:0003677">
    <property type="term" value="F:DNA binding"/>
    <property type="evidence" value="ECO:0007669"/>
    <property type="project" value="UniProtKB-KW"/>
</dbReference>
<sequence>MVKRQTLGRGLSALFGEDEAAADDGNEATEAGAGTGGGGGGGGGRGVRLIPIDRLAPSPLQPRRVFDEAGLDELAESLRARGVLQPLLARPSPTHEGHFEIVAGERRWRAAQRAGLHEVPVLARDFDDRETLEVALVENLQRQDLNPMEEAEGYRRLLDEFGHGQEALAGVVGKSRSHVANTLRLLQLPERVRDMVSGGDLSAGHARALLALENPTVFAEEVARKGLSVRQTETLVREAQQRPAQTRPRRGSSGGGRAADKDTDTLALERDLAARLGMAVSIDMKANGGGTVTVTWRSLEQLDEVLARLSAGPSAEGDLT</sequence>
<dbReference type="InterPro" id="IPR041468">
    <property type="entry name" value="HTH_ParB/Spo0J"/>
</dbReference>
<dbReference type="Gene3D" id="1.10.10.2830">
    <property type="match status" value="1"/>
</dbReference>
<protein>
    <submittedName>
        <fullName evidence="7">Chromosome partitioning protein, ParB family</fullName>
    </submittedName>
</protein>
<dbReference type="InterPro" id="IPR004437">
    <property type="entry name" value="ParB/RepB/Spo0J"/>
</dbReference>
<dbReference type="Pfam" id="PF17762">
    <property type="entry name" value="HTH_ParB"/>
    <property type="match status" value="1"/>
</dbReference>
<dbReference type="EMBL" id="FNAP01000006">
    <property type="protein sequence ID" value="SDE37000.1"/>
    <property type="molecule type" value="Genomic_DNA"/>
</dbReference>
<dbReference type="GO" id="GO:0005694">
    <property type="term" value="C:chromosome"/>
    <property type="evidence" value="ECO:0007669"/>
    <property type="project" value="TreeGrafter"/>
</dbReference>
<dbReference type="NCBIfam" id="TIGR00180">
    <property type="entry name" value="parB_part"/>
    <property type="match status" value="1"/>
</dbReference>
<evidence type="ECO:0000259" key="6">
    <source>
        <dbReference type="SMART" id="SM00470"/>
    </source>
</evidence>
<evidence type="ECO:0000256" key="3">
    <source>
        <dbReference type="ARBA" id="ARBA00023125"/>
    </source>
</evidence>
<dbReference type="SUPFAM" id="SSF110849">
    <property type="entry name" value="ParB/Sulfiredoxin"/>
    <property type="match status" value="1"/>
</dbReference>
<comment type="similarity">
    <text evidence="1">Belongs to the ParB family.</text>
</comment>
<feature type="region of interest" description="Disordered" evidence="5">
    <location>
        <begin position="21"/>
        <end position="45"/>
    </location>
</feature>
<dbReference type="Pfam" id="PF02195">
    <property type="entry name" value="ParB_N"/>
    <property type="match status" value="1"/>
</dbReference>
<dbReference type="GO" id="GO:0007059">
    <property type="term" value="P:chromosome segregation"/>
    <property type="evidence" value="ECO:0007669"/>
    <property type="project" value="UniProtKB-KW"/>
</dbReference>
<evidence type="ECO:0000256" key="4">
    <source>
        <dbReference type="ARBA" id="ARBA00025472"/>
    </source>
</evidence>
<accession>A0A1G7CE49</accession>
<proteinExistence type="inferred from homology"/>
<dbReference type="CDD" id="cd16393">
    <property type="entry name" value="SPO0J_N"/>
    <property type="match status" value="1"/>
</dbReference>
<dbReference type="STRING" id="69960.SAMN05421720_10624"/>
<evidence type="ECO:0000313" key="7">
    <source>
        <dbReference type="EMBL" id="SDE37000.1"/>
    </source>
</evidence>
<evidence type="ECO:0000256" key="5">
    <source>
        <dbReference type="SAM" id="MobiDB-lite"/>
    </source>
</evidence>
<feature type="region of interest" description="Disordered" evidence="5">
    <location>
        <begin position="233"/>
        <end position="264"/>
    </location>
</feature>
<dbReference type="Pfam" id="PF23552">
    <property type="entry name" value="ParB_C"/>
    <property type="match status" value="1"/>
</dbReference>
<dbReference type="GO" id="GO:0045881">
    <property type="term" value="P:positive regulation of sporulation resulting in formation of a cellular spore"/>
    <property type="evidence" value="ECO:0007669"/>
    <property type="project" value="TreeGrafter"/>
</dbReference>
<dbReference type="InterPro" id="IPR036086">
    <property type="entry name" value="ParB/Sulfiredoxin_sf"/>
</dbReference>